<organism evidence="3 4">
    <name type="scientific">Actomonas aquatica</name>
    <dbReference type="NCBI Taxonomy" id="2866162"/>
    <lineage>
        <taxon>Bacteria</taxon>
        <taxon>Pseudomonadati</taxon>
        <taxon>Verrucomicrobiota</taxon>
        <taxon>Opitutia</taxon>
        <taxon>Opitutales</taxon>
        <taxon>Opitutaceae</taxon>
        <taxon>Actomonas</taxon>
    </lineage>
</organism>
<keyword evidence="2" id="KW-0732">Signal</keyword>
<dbReference type="EMBL" id="CP139781">
    <property type="protein sequence ID" value="WRQ85684.1"/>
    <property type="molecule type" value="Genomic_DNA"/>
</dbReference>
<reference evidence="3 4" key="1">
    <citation type="submission" date="2021-08" db="EMBL/GenBank/DDBJ databases">
        <authorList>
            <person name="Zhang D."/>
            <person name="Zhang A."/>
            <person name="Wang L."/>
        </authorList>
    </citation>
    <scope>NUCLEOTIDE SEQUENCE [LARGE SCALE GENOMIC DNA]</scope>
    <source>
        <strain evidence="3 4">WL0086</strain>
    </source>
</reference>
<evidence type="ECO:0000256" key="1">
    <source>
        <dbReference type="SAM" id="MobiDB-lite"/>
    </source>
</evidence>
<reference evidence="3 4" key="2">
    <citation type="submission" date="2023-12" db="EMBL/GenBank/DDBJ databases">
        <title>Description of an unclassified Opitutus bacterium of Verrucomicrobiota.</title>
        <authorList>
            <person name="Zhang D.-F."/>
        </authorList>
    </citation>
    <scope>NUCLEOTIDE SEQUENCE [LARGE SCALE GENOMIC DNA]</scope>
    <source>
        <strain evidence="3 4">WL0086</strain>
    </source>
</reference>
<evidence type="ECO:0000313" key="3">
    <source>
        <dbReference type="EMBL" id="WRQ85684.1"/>
    </source>
</evidence>
<dbReference type="Proteomes" id="UP000738431">
    <property type="component" value="Chromosome"/>
</dbReference>
<dbReference type="RefSeq" id="WP_221032775.1">
    <property type="nucleotide sequence ID" value="NZ_CP139781.1"/>
</dbReference>
<name>A0ABZ1C2E3_9BACT</name>
<feature type="region of interest" description="Disordered" evidence="1">
    <location>
        <begin position="206"/>
        <end position="228"/>
    </location>
</feature>
<keyword evidence="4" id="KW-1185">Reference proteome</keyword>
<proteinExistence type="predicted"/>
<gene>
    <name evidence="3" type="ORF">K1X11_012800</name>
</gene>
<sequence length="228" mass="26234">MRRIAPFLCLHLVLAWWSPVPAQEVQRHGVVFEAWIRDTFFDGYEPESYTQKWDIPATANLRHGGLPVNPKATKYRTAVGLGDALRQYDIDQPFILLVGFWEQDGDVKRFVNITPVTIHPETWRMMWGPVTRSDLEELDALIKNRDLDYREVRERAQAMKRAPPFSESLIVLNPKIGSGPRGQRRLQCSLRFDHLFDLLASHADRTPSDHPTLWGKPFPGPVRSAPRS</sequence>
<accession>A0ABZ1C2E3</accession>
<evidence type="ECO:0000256" key="2">
    <source>
        <dbReference type="SAM" id="SignalP"/>
    </source>
</evidence>
<feature type="signal peptide" evidence="2">
    <location>
        <begin position="1"/>
        <end position="22"/>
    </location>
</feature>
<evidence type="ECO:0000313" key="4">
    <source>
        <dbReference type="Proteomes" id="UP000738431"/>
    </source>
</evidence>
<protein>
    <submittedName>
        <fullName evidence="3">Uncharacterized protein</fullName>
    </submittedName>
</protein>
<feature type="chain" id="PRO_5047038876" evidence="2">
    <location>
        <begin position="23"/>
        <end position="228"/>
    </location>
</feature>